<evidence type="ECO:0000256" key="11">
    <source>
        <dbReference type="PIRSR" id="PIRSR602481-1"/>
    </source>
</evidence>
<comment type="cofactor">
    <cofactor evidence="11">
        <name>Zn(2+)</name>
        <dbReference type="ChEBI" id="CHEBI:29105"/>
    </cofactor>
    <text evidence="11">Binds 1 zinc ion per subunit.</text>
</comment>
<reference evidence="13 14" key="1">
    <citation type="submission" date="2018-11" db="EMBL/GenBank/DDBJ databases">
        <title>Draft genome sequence of Cellulomonas takizawaensis strain TKZ-21.</title>
        <authorList>
            <person name="Yamamura H."/>
            <person name="Hayashi T."/>
            <person name="Hamada M."/>
            <person name="Serisawa Y."/>
            <person name="Matsuyama K."/>
            <person name="Nakagawa Y."/>
            <person name="Otoguro M."/>
            <person name="Yanagida F."/>
            <person name="Hayakawa M."/>
        </authorList>
    </citation>
    <scope>NUCLEOTIDE SEQUENCE [LARGE SCALE GENOMIC DNA]</scope>
    <source>
        <strain evidence="13 14">TKZ-21</strain>
    </source>
</reference>
<comment type="caution">
    <text evidence="13">The sequence shown here is derived from an EMBL/GenBank/DDBJ whole genome shotgun (WGS) entry which is preliminary data.</text>
</comment>
<feature type="binding site" evidence="11">
    <location>
        <position position="84"/>
    </location>
    <ligand>
        <name>Zn(2+)</name>
        <dbReference type="ChEBI" id="CHEBI:29105"/>
    </ligand>
</feature>
<dbReference type="Proteomes" id="UP000288246">
    <property type="component" value="Unassembled WGS sequence"/>
</dbReference>
<keyword evidence="4" id="KW-0963">Cytoplasm</keyword>
<dbReference type="GO" id="GO:0008270">
    <property type="term" value="F:zinc ion binding"/>
    <property type="evidence" value="ECO:0007669"/>
    <property type="project" value="TreeGrafter"/>
</dbReference>
<keyword evidence="8" id="KW-0805">Transcription regulation</keyword>
<sequence length="133" mass="14470">MAVVRQTRQRAEILDLLAGLDEFRSAQQLHELLRSRGSSVGLATVYRAVQSLTETGEVDVLRTEDGESVYRRCAQRTHHHHLVCRSCGRTVEIDAAQAEAWAAQVATAHGFADVDHTIELVGTCASCRAAAAS</sequence>
<evidence type="ECO:0000256" key="9">
    <source>
        <dbReference type="ARBA" id="ARBA00023125"/>
    </source>
</evidence>
<keyword evidence="6 11" id="KW-0479">Metal-binding</keyword>
<feature type="binding site" evidence="12">
    <location>
        <position position="116"/>
    </location>
    <ligand>
        <name>Fe cation</name>
        <dbReference type="ChEBI" id="CHEBI:24875"/>
    </ligand>
</feature>
<evidence type="ECO:0000256" key="4">
    <source>
        <dbReference type="ARBA" id="ARBA00022490"/>
    </source>
</evidence>
<evidence type="ECO:0000256" key="5">
    <source>
        <dbReference type="ARBA" id="ARBA00022491"/>
    </source>
</evidence>
<keyword evidence="9" id="KW-0238">DNA-binding</keyword>
<comment type="subcellular location">
    <subcellularLocation>
        <location evidence="1">Cytoplasm</location>
    </subcellularLocation>
</comment>
<keyword evidence="10" id="KW-0804">Transcription</keyword>
<dbReference type="Pfam" id="PF01475">
    <property type="entry name" value="FUR"/>
    <property type="match status" value="1"/>
</dbReference>
<gene>
    <name evidence="13" type="primary">furB</name>
    <name evidence="13" type="ORF">CTKZ_02140</name>
</gene>
<dbReference type="EMBL" id="BHYL01000021">
    <property type="protein sequence ID" value="GCD18652.1"/>
    <property type="molecule type" value="Genomic_DNA"/>
</dbReference>
<comment type="similarity">
    <text evidence="2">Belongs to the Fur family.</text>
</comment>
<keyword evidence="7 11" id="KW-0862">Zinc</keyword>
<accession>A0A401UVL4</accession>
<dbReference type="InterPro" id="IPR036390">
    <property type="entry name" value="WH_DNA-bd_sf"/>
</dbReference>
<feature type="binding site" evidence="11">
    <location>
        <position position="87"/>
    </location>
    <ligand>
        <name>Zn(2+)</name>
        <dbReference type="ChEBI" id="CHEBI:29105"/>
    </ligand>
</feature>
<dbReference type="Gene3D" id="1.10.10.10">
    <property type="entry name" value="Winged helix-like DNA-binding domain superfamily/Winged helix DNA-binding domain"/>
    <property type="match status" value="1"/>
</dbReference>
<proteinExistence type="inferred from homology"/>
<comment type="cofactor">
    <cofactor evidence="12">
        <name>Mn(2+)</name>
        <dbReference type="ChEBI" id="CHEBI:29035"/>
    </cofactor>
    <cofactor evidence="12">
        <name>Fe(2+)</name>
        <dbReference type="ChEBI" id="CHEBI:29033"/>
    </cofactor>
    <text evidence="12">Binds 1 Mn(2+) or Fe(2+) ion per subunit.</text>
</comment>
<comment type="subunit">
    <text evidence="3">Homodimer.</text>
</comment>
<dbReference type="GO" id="GO:0000976">
    <property type="term" value="F:transcription cis-regulatory region binding"/>
    <property type="evidence" value="ECO:0007669"/>
    <property type="project" value="TreeGrafter"/>
</dbReference>
<protein>
    <submittedName>
        <fullName evidence="13">Transcriptional repressor</fullName>
    </submittedName>
</protein>
<dbReference type="GO" id="GO:0045892">
    <property type="term" value="P:negative regulation of DNA-templated transcription"/>
    <property type="evidence" value="ECO:0007669"/>
    <property type="project" value="TreeGrafter"/>
</dbReference>
<evidence type="ECO:0000256" key="12">
    <source>
        <dbReference type="PIRSR" id="PIRSR602481-2"/>
    </source>
</evidence>
<dbReference type="SUPFAM" id="SSF46785">
    <property type="entry name" value="Winged helix' DNA-binding domain"/>
    <property type="match status" value="1"/>
</dbReference>
<evidence type="ECO:0000256" key="8">
    <source>
        <dbReference type="ARBA" id="ARBA00023015"/>
    </source>
</evidence>
<feature type="binding site" evidence="11">
    <location>
        <position position="127"/>
    </location>
    <ligand>
        <name>Zn(2+)</name>
        <dbReference type="ChEBI" id="CHEBI:29105"/>
    </ligand>
</feature>
<evidence type="ECO:0000313" key="14">
    <source>
        <dbReference type="Proteomes" id="UP000288246"/>
    </source>
</evidence>
<dbReference type="InterPro" id="IPR036388">
    <property type="entry name" value="WH-like_DNA-bd_sf"/>
</dbReference>
<keyword evidence="12" id="KW-0408">Iron</keyword>
<keyword evidence="5" id="KW-0678">Repressor</keyword>
<evidence type="ECO:0000256" key="2">
    <source>
        <dbReference type="ARBA" id="ARBA00007957"/>
    </source>
</evidence>
<evidence type="ECO:0000256" key="10">
    <source>
        <dbReference type="ARBA" id="ARBA00023163"/>
    </source>
</evidence>
<organism evidence="13 14">
    <name type="scientific">Cellulomonas algicola</name>
    <dbReference type="NCBI Taxonomy" id="2071633"/>
    <lineage>
        <taxon>Bacteria</taxon>
        <taxon>Bacillati</taxon>
        <taxon>Actinomycetota</taxon>
        <taxon>Actinomycetes</taxon>
        <taxon>Micrococcales</taxon>
        <taxon>Cellulomonadaceae</taxon>
        <taxon>Cellulomonas</taxon>
    </lineage>
</organism>
<evidence type="ECO:0000256" key="3">
    <source>
        <dbReference type="ARBA" id="ARBA00011738"/>
    </source>
</evidence>
<name>A0A401UVL4_9CELL</name>
<evidence type="ECO:0000256" key="7">
    <source>
        <dbReference type="ARBA" id="ARBA00022833"/>
    </source>
</evidence>
<dbReference type="GO" id="GO:1900376">
    <property type="term" value="P:regulation of secondary metabolite biosynthetic process"/>
    <property type="evidence" value="ECO:0007669"/>
    <property type="project" value="TreeGrafter"/>
</dbReference>
<dbReference type="AlphaFoldDB" id="A0A401UVL4"/>
<feature type="binding site" evidence="12">
    <location>
        <position position="99"/>
    </location>
    <ligand>
        <name>Fe cation</name>
        <dbReference type="ChEBI" id="CHEBI:24875"/>
    </ligand>
</feature>
<dbReference type="InterPro" id="IPR002481">
    <property type="entry name" value="FUR"/>
</dbReference>
<dbReference type="PANTHER" id="PTHR33202:SF2">
    <property type="entry name" value="FERRIC UPTAKE REGULATION PROTEIN"/>
    <property type="match status" value="1"/>
</dbReference>
<dbReference type="InterPro" id="IPR043135">
    <property type="entry name" value="Fur_C"/>
</dbReference>
<dbReference type="PANTHER" id="PTHR33202">
    <property type="entry name" value="ZINC UPTAKE REGULATION PROTEIN"/>
    <property type="match status" value="1"/>
</dbReference>
<dbReference type="CDD" id="cd07153">
    <property type="entry name" value="Fur_like"/>
    <property type="match status" value="1"/>
</dbReference>
<evidence type="ECO:0000313" key="13">
    <source>
        <dbReference type="EMBL" id="GCD18652.1"/>
    </source>
</evidence>
<dbReference type="OrthoDB" id="8659436at2"/>
<feature type="binding site" evidence="12">
    <location>
        <position position="78"/>
    </location>
    <ligand>
        <name>Fe cation</name>
        <dbReference type="ChEBI" id="CHEBI:24875"/>
    </ligand>
</feature>
<dbReference type="Gene3D" id="3.30.1490.190">
    <property type="match status" value="1"/>
</dbReference>
<feature type="binding site" evidence="11">
    <location>
        <position position="124"/>
    </location>
    <ligand>
        <name>Zn(2+)</name>
        <dbReference type="ChEBI" id="CHEBI:29105"/>
    </ligand>
</feature>
<keyword evidence="14" id="KW-1185">Reference proteome</keyword>
<evidence type="ECO:0000256" key="6">
    <source>
        <dbReference type="ARBA" id="ARBA00022723"/>
    </source>
</evidence>
<dbReference type="FunFam" id="1.10.10.10:FF:000459">
    <property type="entry name" value="Ferric uptake regulation protein"/>
    <property type="match status" value="1"/>
</dbReference>
<dbReference type="GO" id="GO:0003700">
    <property type="term" value="F:DNA-binding transcription factor activity"/>
    <property type="evidence" value="ECO:0007669"/>
    <property type="project" value="InterPro"/>
</dbReference>
<evidence type="ECO:0000256" key="1">
    <source>
        <dbReference type="ARBA" id="ARBA00004496"/>
    </source>
</evidence>
<dbReference type="GO" id="GO:0005829">
    <property type="term" value="C:cytosol"/>
    <property type="evidence" value="ECO:0007669"/>
    <property type="project" value="TreeGrafter"/>
</dbReference>